<name>A0ABU2YBC8_9FLAO</name>
<dbReference type="PANTHER" id="PTHR33238">
    <property type="entry name" value="IRON (METAL) DEPENDENT REPRESSOR, DTXR FAMILY"/>
    <property type="match status" value="1"/>
</dbReference>
<dbReference type="PANTHER" id="PTHR33238:SF11">
    <property type="entry name" value="TRANSCRIPTIONAL REGULATOR MNTR"/>
    <property type="match status" value="1"/>
</dbReference>
<comment type="caution">
    <text evidence="15">The sequence shown here is derived from an EMBL/GenBank/DDBJ whole genome shotgun (WGS) entry which is preliminary data.</text>
</comment>
<keyword evidence="9" id="KW-0010">Activator</keyword>
<evidence type="ECO:0000256" key="6">
    <source>
        <dbReference type="ARBA" id="ARBA00022491"/>
    </source>
</evidence>
<proteinExistence type="inferred from homology"/>
<dbReference type="Pfam" id="PF02742">
    <property type="entry name" value="Fe_dep_repr_C"/>
    <property type="match status" value="1"/>
</dbReference>
<dbReference type="InterPro" id="IPR036388">
    <property type="entry name" value="WH-like_DNA-bd_sf"/>
</dbReference>
<dbReference type="InterPro" id="IPR007167">
    <property type="entry name" value="Fe-transptr_FeoA-like"/>
</dbReference>
<comment type="similarity">
    <text evidence="2">Belongs to the DtxR/MntR family.</text>
</comment>
<evidence type="ECO:0000256" key="3">
    <source>
        <dbReference type="ARBA" id="ARBA00011738"/>
    </source>
</evidence>
<evidence type="ECO:0000256" key="12">
    <source>
        <dbReference type="ARBA" id="ARBA00025185"/>
    </source>
</evidence>
<evidence type="ECO:0000313" key="16">
    <source>
        <dbReference type="Proteomes" id="UP001254488"/>
    </source>
</evidence>
<dbReference type="SMART" id="SM00899">
    <property type="entry name" value="FeoA"/>
    <property type="match status" value="1"/>
</dbReference>
<comment type="subcellular location">
    <subcellularLocation>
        <location evidence="1">Cytoplasm</location>
    </subcellularLocation>
</comment>
<dbReference type="InterPro" id="IPR050536">
    <property type="entry name" value="DtxR_MntR_Metal-Reg"/>
</dbReference>
<comment type="subunit">
    <text evidence="3">Homodimer.</text>
</comment>
<evidence type="ECO:0000256" key="9">
    <source>
        <dbReference type="ARBA" id="ARBA00023159"/>
    </source>
</evidence>
<dbReference type="PROSITE" id="PS50944">
    <property type="entry name" value="HTH_DTXR"/>
    <property type="match status" value="1"/>
</dbReference>
<dbReference type="InterPro" id="IPR036390">
    <property type="entry name" value="WH_DNA-bd_sf"/>
</dbReference>
<evidence type="ECO:0000256" key="10">
    <source>
        <dbReference type="ARBA" id="ARBA00023163"/>
    </source>
</evidence>
<dbReference type="Gene3D" id="1.10.60.10">
    <property type="entry name" value="Iron dependent repressor, metal binding and dimerisation domain"/>
    <property type="match status" value="1"/>
</dbReference>
<keyword evidence="11" id="KW-0464">Manganese</keyword>
<dbReference type="Gene3D" id="2.30.30.90">
    <property type="match status" value="1"/>
</dbReference>
<protein>
    <recommendedName>
        <fullName evidence="4">Transcriptional regulator MntR</fullName>
    </recommendedName>
    <alternativeName>
        <fullName evidence="13">Manganese transport regulator</fullName>
    </alternativeName>
</protein>
<dbReference type="InterPro" id="IPR038157">
    <property type="entry name" value="FeoA_core_dom"/>
</dbReference>
<evidence type="ECO:0000256" key="4">
    <source>
        <dbReference type="ARBA" id="ARBA00022386"/>
    </source>
</evidence>
<dbReference type="InterPro" id="IPR001367">
    <property type="entry name" value="Fe_dep_repressor"/>
</dbReference>
<dbReference type="EMBL" id="JAVRHZ010000002">
    <property type="protein sequence ID" value="MDT0555486.1"/>
    <property type="molecule type" value="Genomic_DNA"/>
</dbReference>
<dbReference type="RefSeq" id="WP_311332436.1">
    <property type="nucleotide sequence ID" value="NZ_JAVRHZ010000002.1"/>
</dbReference>
<dbReference type="InterPro" id="IPR036421">
    <property type="entry name" value="Fe_dep_repressor_sf"/>
</dbReference>
<keyword evidence="10" id="KW-0804">Transcription</keyword>
<evidence type="ECO:0000256" key="1">
    <source>
        <dbReference type="ARBA" id="ARBA00004496"/>
    </source>
</evidence>
<evidence type="ECO:0000259" key="14">
    <source>
        <dbReference type="PROSITE" id="PS50944"/>
    </source>
</evidence>
<keyword evidence="7" id="KW-0805">Transcription regulation</keyword>
<gene>
    <name evidence="15" type="ORF">RM538_05690</name>
</gene>
<dbReference type="Pfam" id="PF01325">
    <property type="entry name" value="Fe_dep_repress"/>
    <property type="match status" value="1"/>
</dbReference>
<organism evidence="15 16">
    <name type="scientific">Patiriisocius hiemis</name>
    <dbReference type="NCBI Taxonomy" id="3075604"/>
    <lineage>
        <taxon>Bacteria</taxon>
        <taxon>Pseudomonadati</taxon>
        <taxon>Bacteroidota</taxon>
        <taxon>Flavobacteriia</taxon>
        <taxon>Flavobacteriales</taxon>
        <taxon>Flavobacteriaceae</taxon>
        <taxon>Patiriisocius</taxon>
    </lineage>
</organism>
<dbReference type="InterPro" id="IPR022687">
    <property type="entry name" value="HTH_DTXR"/>
</dbReference>
<keyword evidence="8" id="KW-0238">DNA-binding</keyword>
<evidence type="ECO:0000256" key="8">
    <source>
        <dbReference type="ARBA" id="ARBA00023125"/>
    </source>
</evidence>
<evidence type="ECO:0000256" key="2">
    <source>
        <dbReference type="ARBA" id="ARBA00007871"/>
    </source>
</evidence>
<evidence type="ECO:0000256" key="5">
    <source>
        <dbReference type="ARBA" id="ARBA00022490"/>
    </source>
</evidence>
<evidence type="ECO:0000313" key="15">
    <source>
        <dbReference type="EMBL" id="MDT0555486.1"/>
    </source>
</evidence>
<evidence type="ECO:0000256" key="13">
    <source>
        <dbReference type="ARBA" id="ARBA00032593"/>
    </source>
</evidence>
<sequence>MFSLAEENYLKAIYHLEQQHQGEVSTNAIADRMDTKPSSVTDMVQKLADKEVLSYKKYKGTILTPSGRKIAANVIRKHRLWEVFLVEKLNFHWDEVHEIAEQLEHIQSEELVKRLDDFLGNPDFDPHGDPIPDKHGNIKRTEKKLLSELNKNQKGVCVGVKESSGEFLQYLDKKRISIGTKIKVLGKEFFDGSMVIQVGKDQFFISQKIAENLYVQTN</sequence>
<dbReference type="InterPro" id="IPR022689">
    <property type="entry name" value="Iron_dep_repressor"/>
</dbReference>
<keyword evidence="16" id="KW-1185">Reference proteome</keyword>
<evidence type="ECO:0000256" key="11">
    <source>
        <dbReference type="ARBA" id="ARBA00023211"/>
    </source>
</evidence>
<accession>A0ABU2YBC8</accession>
<feature type="domain" description="HTH dtxR-type" evidence="14">
    <location>
        <begin position="1"/>
        <end position="64"/>
    </location>
</feature>
<dbReference type="SMART" id="SM00529">
    <property type="entry name" value="HTH_DTXR"/>
    <property type="match status" value="1"/>
</dbReference>
<dbReference type="Proteomes" id="UP001254488">
    <property type="component" value="Unassembled WGS sequence"/>
</dbReference>
<keyword evidence="6" id="KW-0678">Repressor</keyword>
<dbReference type="SUPFAM" id="SSF46785">
    <property type="entry name" value="Winged helix' DNA-binding domain"/>
    <property type="match status" value="1"/>
</dbReference>
<evidence type="ECO:0000256" key="7">
    <source>
        <dbReference type="ARBA" id="ARBA00023015"/>
    </source>
</evidence>
<comment type="function">
    <text evidence="12">In the presence of manganese, represses expression of mntH and mntS. Up-regulates expression of mntP.</text>
</comment>
<dbReference type="SUPFAM" id="SSF47979">
    <property type="entry name" value="Iron-dependent repressor protein, dimerization domain"/>
    <property type="match status" value="1"/>
</dbReference>
<keyword evidence="5" id="KW-0963">Cytoplasm</keyword>
<reference evidence="15 16" key="1">
    <citation type="submission" date="2023-09" db="EMBL/GenBank/DDBJ databases">
        <authorList>
            <person name="Rey-Velasco X."/>
        </authorList>
    </citation>
    <scope>NUCLEOTIDE SEQUENCE [LARGE SCALE GENOMIC DNA]</scope>
    <source>
        <strain evidence="15 16">W242</strain>
    </source>
</reference>
<dbReference type="Gene3D" id="1.10.10.10">
    <property type="entry name" value="Winged helix-like DNA-binding domain superfamily/Winged helix DNA-binding domain"/>
    <property type="match status" value="1"/>
</dbReference>
<dbReference type="Pfam" id="PF04023">
    <property type="entry name" value="FeoA"/>
    <property type="match status" value="1"/>
</dbReference>